<dbReference type="InterPro" id="IPR001460">
    <property type="entry name" value="PCN-bd_Tpept"/>
</dbReference>
<evidence type="ECO:0000256" key="6">
    <source>
        <dbReference type="ARBA" id="ARBA00022670"/>
    </source>
</evidence>
<evidence type="ECO:0000256" key="12">
    <source>
        <dbReference type="ARBA" id="ARBA00023136"/>
    </source>
</evidence>
<keyword evidence="4 14" id="KW-0997">Cell inner membrane</keyword>
<feature type="active site" description="Acyl-ester intermediate" evidence="14">
    <location>
        <position position="332"/>
    </location>
</feature>
<dbReference type="EMBL" id="BAABJE010000029">
    <property type="protein sequence ID" value="GAA4806196.1"/>
    <property type="molecule type" value="Genomic_DNA"/>
</dbReference>
<evidence type="ECO:0000259" key="17">
    <source>
        <dbReference type="Pfam" id="PF03717"/>
    </source>
</evidence>
<evidence type="ECO:0000256" key="3">
    <source>
        <dbReference type="ARBA" id="ARBA00022475"/>
    </source>
</evidence>
<keyword evidence="9 14" id="KW-0133">Cell shape</keyword>
<dbReference type="NCBIfam" id="TIGR03423">
    <property type="entry name" value="pbp2_mrdA"/>
    <property type="match status" value="1"/>
</dbReference>
<dbReference type="SUPFAM" id="SSF56601">
    <property type="entry name" value="beta-lactamase/transpeptidase-like"/>
    <property type="match status" value="1"/>
</dbReference>
<dbReference type="Pfam" id="PF03717">
    <property type="entry name" value="PBP_dimer"/>
    <property type="match status" value="1"/>
</dbReference>
<dbReference type="RefSeq" id="WP_345304754.1">
    <property type="nucleotide sequence ID" value="NZ_BAABJE010000029.1"/>
</dbReference>
<evidence type="ECO:0000256" key="7">
    <source>
        <dbReference type="ARBA" id="ARBA00022692"/>
    </source>
</evidence>
<accession>A0ABP9C7G9</accession>
<feature type="compositionally biased region" description="Low complexity" evidence="15">
    <location>
        <begin position="647"/>
        <end position="667"/>
    </location>
</feature>
<evidence type="ECO:0000256" key="1">
    <source>
        <dbReference type="ARBA" id="ARBA00004167"/>
    </source>
</evidence>
<protein>
    <recommendedName>
        <fullName evidence="14">Peptidoglycan D,D-transpeptidase MrdA</fullName>
        <ecNumber evidence="14">3.4.16.4</ecNumber>
    </recommendedName>
    <alternativeName>
        <fullName evidence="14">Penicillin-binding protein 2</fullName>
        <shortName evidence="14">PBP-2</shortName>
    </alternativeName>
</protein>
<evidence type="ECO:0000256" key="13">
    <source>
        <dbReference type="ARBA" id="ARBA00023316"/>
    </source>
</evidence>
<proteinExistence type="inferred from homology"/>
<evidence type="ECO:0000256" key="2">
    <source>
        <dbReference type="ARBA" id="ARBA00004236"/>
    </source>
</evidence>
<feature type="domain" description="Penicillin-binding protein dimerisation" evidence="17">
    <location>
        <begin position="72"/>
        <end position="240"/>
    </location>
</feature>
<evidence type="ECO:0000259" key="16">
    <source>
        <dbReference type="Pfam" id="PF00905"/>
    </source>
</evidence>
<dbReference type="EC" id="3.4.16.4" evidence="14"/>
<comment type="catalytic activity">
    <reaction evidence="14">
        <text>Preferential cleavage: (Ac)2-L-Lys-D-Ala-|-D-Ala. Also transpeptidation of peptidyl-alanyl moieties that are N-acyl substituents of D-alanine.</text>
        <dbReference type="EC" id="3.4.16.4"/>
    </reaction>
</comment>
<keyword evidence="7 14" id="KW-0812">Transmembrane</keyword>
<comment type="pathway">
    <text evidence="14">Cell wall biogenesis; peptidoglycan biosynthesis.</text>
</comment>
<evidence type="ECO:0000256" key="10">
    <source>
        <dbReference type="ARBA" id="ARBA00022984"/>
    </source>
</evidence>
<dbReference type="Gene3D" id="3.40.710.10">
    <property type="entry name" value="DD-peptidase/beta-lactamase superfamily"/>
    <property type="match status" value="1"/>
</dbReference>
<comment type="caution">
    <text evidence="14">Lacks conserved residue(s) required for the propagation of feature annotation.</text>
</comment>
<keyword evidence="12 14" id="KW-0472">Membrane</keyword>
<gene>
    <name evidence="14 18" type="primary">mrdA</name>
    <name evidence="18" type="ORF">GCM10023307_35940</name>
</gene>
<comment type="function">
    <text evidence="14">Catalyzes cross-linking of the peptidoglycan cell wall.</text>
</comment>
<dbReference type="InterPro" id="IPR050515">
    <property type="entry name" value="Beta-lactam/transpept"/>
</dbReference>
<keyword evidence="13 14" id="KW-0961">Cell wall biogenesis/degradation</keyword>
<keyword evidence="19" id="KW-1185">Reference proteome</keyword>
<evidence type="ECO:0000256" key="9">
    <source>
        <dbReference type="ARBA" id="ARBA00022960"/>
    </source>
</evidence>
<evidence type="ECO:0000256" key="15">
    <source>
        <dbReference type="SAM" id="MobiDB-lite"/>
    </source>
</evidence>
<keyword evidence="6 14" id="KW-0645">Protease</keyword>
<keyword evidence="5 14" id="KW-0121">Carboxypeptidase</keyword>
<reference evidence="19" key="1">
    <citation type="journal article" date="2019" name="Int. J. Syst. Evol. Microbiol.">
        <title>The Global Catalogue of Microorganisms (GCM) 10K type strain sequencing project: providing services to taxonomists for standard genome sequencing and annotation.</title>
        <authorList>
            <consortium name="The Broad Institute Genomics Platform"/>
            <consortium name="The Broad Institute Genome Sequencing Center for Infectious Disease"/>
            <person name="Wu L."/>
            <person name="Ma J."/>
        </authorList>
    </citation>
    <scope>NUCLEOTIDE SEQUENCE [LARGE SCALE GENOMIC DNA]</scope>
    <source>
        <strain evidence="19">JCM 18204</strain>
    </source>
</reference>
<dbReference type="Gene3D" id="3.90.1310.10">
    <property type="entry name" value="Penicillin-binding protein 2a (Domain 2)"/>
    <property type="match status" value="1"/>
</dbReference>
<keyword evidence="10 14" id="KW-0573">Peptidoglycan synthesis</keyword>
<keyword evidence="8 14" id="KW-0378">Hydrolase</keyword>
<organism evidence="18 19">
    <name type="scientific">Lysobacter hankyongensis</name>
    <dbReference type="NCBI Taxonomy" id="1176535"/>
    <lineage>
        <taxon>Bacteria</taxon>
        <taxon>Pseudomonadati</taxon>
        <taxon>Pseudomonadota</taxon>
        <taxon>Gammaproteobacteria</taxon>
        <taxon>Lysobacterales</taxon>
        <taxon>Lysobacteraceae</taxon>
        <taxon>Lysobacter</taxon>
    </lineage>
</organism>
<dbReference type="HAMAP" id="MF_02081">
    <property type="entry name" value="MrdA_transpept"/>
    <property type="match status" value="1"/>
</dbReference>
<evidence type="ECO:0000256" key="11">
    <source>
        <dbReference type="ARBA" id="ARBA00022989"/>
    </source>
</evidence>
<dbReference type="Pfam" id="PF00905">
    <property type="entry name" value="Transpeptidase"/>
    <property type="match status" value="1"/>
</dbReference>
<keyword evidence="11 14" id="KW-1133">Transmembrane helix</keyword>
<evidence type="ECO:0000313" key="18">
    <source>
        <dbReference type="EMBL" id="GAA4806196.1"/>
    </source>
</evidence>
<dbReference type="SUPFAM" id="SSF56519">
    <property type="entry name" value="Penicillin binding protein dimerisation domain"/>
    <property type="match status" value="1"/>
</dbReference>
<dbReference type="InterPro" id="IPR017790">
    <property type="entry name" value="Penicillin-binding_protein_2"/>
</dbReference>
<name>A0ABP9C7G9_9GAMM</name>
<evidence type="ECO:0000256" key="4">
    <source>
        <dbReference type="ARBA" id="ARBA00022519"/>
    </source>
</evidence>
<comment type="caution">
    <text evidence="18">The sequence shown here is derived from an EMBL/GenBank/DDBJ whole genome shotgun (WGS) entry which is preliminary data.</text>
</comment>
<comment type="similarity">
    <text evidence="14">Belongs to the transpeptidase family. MrdA subfamily.</text>
</comment>
<dbReference type="PANTHER" id="PTHR30627:SF2">
    <property type="entry name" value="PEPTIDOGLYCAN D,D-TRANSPEPTIDASE MRDA"/>
    <property type="match status" value="1"/>
</dbReference>
<evidence type="ECO:0000256" key="14">
    <source>
        <dbReference type="HAMAP-Rule" id="MF_02081"/>
    </source>
</evidence>
<dbReference type="PANTHER" id="PTHR30627">
    <property type="entry name" value="PEPTIDOGLYCAN D,D-TRANSPEPTIDASE"/>
    <property type="match status" value="1"/>
</dbReference>
<sequence length="675" mass="72826">MRRGDGGAVKRRYIRNSAEETAQFRARAALGFLGVVLALGALAAWYFKLQVLDHVDYAKRSQANRVKQRPEVPARGLIYDRKGRVLADNVPAYRLDVVPAEAGDIDALVASLSKIIALTPEDIARFNDTRRATRSFLPVTLRLKITDEEAARFAVDRWRYPGVELVPYLTRRYPQGDLFGHVIGYVGRIDKADLEKLGEGTAAFSHTGKSGIERAYDDILRGEIGYEQIETNVEGRIIGSLGRIPAKPGADLRLSIDTDLQRAATIAFGDLTGSAVVVDPRSGEVLAMVSLPTYDPNLFVNGISHTDYRRLMDDPARPLFNRNVLGGVAPGSTLKPLLTLAGLDSGLRTPDDKVLSTGEFRITGQKRGYRDSHGGGHGWTDARKAIGDSVNTYYYRLSLDMGIRKLDEYLALYGFGAPTGIDLAGETGGILPSPEWKAKNAKKQGPWYPGDTVISSIGQGFWKATPLQLAQGTAALADGGHLRRPHLVKERRDDFDKPWTMVEQPAPRIISESAAHLQVVREGMIRTVHGPGGTARVISYNLPYTIAGKTGTAQVISRRGTVSLDPKKLPMHLRHRALFVGFAPADKPTIALAVVVEGGGYGASTAAPIARKIFDAWLLGKMPEPDPKAVAATLAANPFANVVSSSTTTSAASAPAAPSAGTQATTPVDMQAPAR</sequence>
<feature type="region of interest" description="Disordered" evidence="15">
    <location>
        <begin position="647"/>
        <end position="675"/>
    </location>
</feature>
<dbReference type="InterPro" id="IPR012338">
    <property type="entry name" value="Beta-lactam/transpept-like"/>
</dbReference>
<keyword evidence="3 14" id="KW-1003">Cell membrane</keyword>
<dbReference type="Proteomes" id="UP001499959">
    <property type="component" value="Unassembled WGS sequence"/>
</dbReference>
<dbReference type="InterPro" id="IPR005311">
    <property type="entry name" value="PBP_dimer"/>
</dbReference>
<evidence type="ECO:0000256" key="5">
    <source>
        <dbReference type="ARBA" id="ARBA00022645"/>
    </source>
</evidence>
<dbReference type="Gene3D" id="3.30.1390.30">
    <property type="entry name" value="Penicillin-binding protein 2a, domain 3"/>
    <property type="match status" value="1"/>
</dbReference>
<feature type="domain" description="Penicillin-binding protein transpeptidase" evidence="16">
    <location>
        <begin position="273"/>
        <end position="614"/>
    </location>
</feature>
<evidence type="ECO:0000313" key="19">
    <source>
        <dbReference type="Proteomes" id="UP001499959"/>
    </source>
</evidence>
<comment type="subcellular location">
    <subcellularLocation>
        <location evidence="2">Cell membrane</location>
    </subcellularLocation>
    <subcellularLocation>
        <location evidence="1">Membrane</location>
        <topology evidence="1">Single-pass membrane protein</topology>
    </subcellularLocation>
</comment>
<dbReference type="InterPro" id="IPR036138">
    <property type="entry name" value="PBP_dimer_sf"/>
</dbReference>
<evidence type="ECO:0000256" key="8">
    <source>
        <dbReference type="ARBA" id="ARBA00022801"/>
    </source>
</evidence>